<evidence type="ECO:0000313" key="3">
    <source>
        <dbReference type="Proteomes" id="UP001152888"/>
    </source>
</evidence>
<reference evidence="2" key="1">
    <citation type="submission" date="2022-03" db="EMBL/GenBank/DDBJ databases">
        <authorList>
            <person name="Sayadi A."/>
        </authorList>
    </citation>
    <scope>NUCLEOTIDE SEQUENCE</scope>
</reference>
<evidence type="ECO:0000259" key="1">
    <source>
        <dbReference type="Pfam" id="PF00685"/>
    </source>
</evidence>
<evidence type="ECO:0000313" key="2">
    <source>
        <dbReference type="EMBL" id="CAH1990894.1"/>
    </source>
</evidence>
<sequence length="395" mass="46151">MMVRKNEMLGIITVAIVCLFLIGLSQKEPSNYHNRPLRYKQFLDLDDSLKSTNITAIIPSIQQVVVQQKKLLAHELSDYRFPKGESIEDYTLASGGRPIRTVIFTTWRSGSTFLGDVLNAVPGNYYHYEPLLEYGIVQIRGAPHAESALYTLKSLLSCDYTNLYSYLQYGMSHVYLFTHNTRLWNQCEMYPQYCWNSTFLNEFCKLFPFQSMKTVRMRLWLAEDLLKDDDLNVRVVLLVRDPRGTLQSRRHRDWCPGQPDCDHPNNLCADMVSDYSAAIQLKRRYPDRFRVIRYEDLSLNPHDHIRSLFDFLGMYLHQDVINFLDSHTKINIGGVSSTFRDSKSAPFHWKTDLNYTEVQYIEEHCEEAMKLWGYVRSKNSSSLKDLNPLISYEIQ</sequence>
<comment type="caution">
    <text evidence="2">The sequence shown here is derived from an EMBL/GenBank/DDBJ whole genome shotgun (WGS) entry which is preliminary data.</text>
</comment>
<dbReference type="GO" id="GO:0006044">
    <property type="term" value="P:N-acetylglucosamine metabolic process"/>
    <property type="evidence" value="ECO:0007669"/>
    <property type="project" value="TreeGrafter"/>
</dbReference>
<dbReference type="SUPFAM" id="SSF52540">
    <property type="entry name" value="P-loop containing nucleoside triphosphate hydrolases"/>
    <property type="match status" value="1"/>
</dbReference>
<dbReference type="OrthoDB" id="6138663at2759"/>
<organism evidence="2 3">
    <name type="scientific">Acanthoscelides obtectus</name>
    <name type="common">Bean weevil</name>
    <name type="synonym">Bruchus obtectus</name>
    <dbReference type="NCBI Taxonomy" id="200917"/>
    <lineage>
        <taxon>Eukaryota</taxon>
        <taxon>Metazoa</taxon>
        <taxon>Ecdysozoa</taxon>
        <taxon>Arthropoda</taxon>
        <taxon>Hexapoda</taxon>
        <taxon>Insecta</taxon>
        <taxon>Pterygota</taxon>
        <taxon>Neoptera</taxon>
        <taxon>Endopterygota</taxon>
        <taxon>Coleoptera</taxon>
        <taxon>Polyphaga</taxon>
        <taxon>Cucujiformia</taxon>
        <taxon>Chrysomeloidea</taxon>
        <taxon>Chrysomelidae</taxon>
        <taxon>Bruchinae</taxon>
        <taxon>Bruchini</taxon>
        <taxon>Acanthoscelides</taxon>
    </lineage>
</organism>
<dbReference type="FunFam" id="3.40.50.300:FF:001931">
    <property type="entry name" value="Blast:Carbohydrate sulfotransferase 4"/>
    <property type="match status" value="1"/>
</dbReference>
<protein>
    <recommendedName>
        <fullName evidence="1">Sulfotransferase domain-containing protein</fullName>
    </recommendedName>
</protein>
<dbReference type="Proteomes" id="UP001152888">
    <property type="component" value="Unassembled WGS sequence"/>
</dbReference>
<dbReference type="InterPro" id="IPR000863">
    <property type="entry name" value="Sulfotransferase_dom"/>
</dbReference>
<name>A0A9P0L4Y3_ACAOB</name>
<proteinExistence type="predicted"/>
<dbReference type="AlphaFoldDB" id="A0A9P0L4Y3"/>
<dbReference type="GO" id="GO:0001517">
    <property type="term" value="F:N-acetylglucosamine 6-O-sulfotransferase activity"/>
    <property type="evidence" value="ECO:0007669"/>
    <property type="project" value="TreeGrafter"/>
</dbReference>
<dbReference type="EMBL" id="CAKOFQ010007099">
    <property type="protein sequence ID" value="CAH1990894.1"/>
    <property type="molecule type" value="Genomic_DNA"/>
</dbReference>
<dbReference type="InterPro" id="IPR027417">
    <property type="entry name" value="P-loop_NTPase"/>
</dbReference>
<gene>
    <name evidence="2" type="ORF">ACAOBT_LOCUS19942</name>
</gene>
<dbReference type="Gene3D" id="3.40.50.300">
    <property type="entry name" value="P-loop containing nucleotide triphosphate hydrolases"/>
    <property type="match status" value="1"/>
</dbReference>
<dbReference type="PANTHER" id="PTHR10704:SF44">
    <property type="entry name" value="LD35051P-RELATED"/>
    <property type="match status" value="1"/>
</dbReference>
<dbReference type="GO" id="GO:0006790">
    <property type="term" value="P:sulfur compound metabolic process"/>
    <property type="evidence" value="ECO:0007669"/>
    <property type="project" value="TreeGrafter"/>
</dbReference>
<feature type="domain" description="Sulfotransferase" evidence="1">
    <location>
        <begin position="100"/>
        <end position="372"/>
    </location>
</feature>
<dbReference type="Pfam" id="PF00685">
    <property type="entry name" value="Sulfotransfer_1"/>
    <property type="match status" value="1"/>
</dbReference>
<dbReference type="PANTHER" id="PTHR10704">
    <property type="entry name" value="CARBOHYDRATE SULFOTRANSFERASE"/>
    <property type="match status" value="1"/>
</dbReference>
<accession>A0A9P0L4Y3</accession>
<keyword evidence="3" id="KW-1185">Reference proteome</keyword>
<dbReference type="InterPro" id="IPR051135">
    <property type="entry name" value="Gal/GlcNAc/GalNAc_ST"/>
</dbReference>